<evidence type="ECO:0000313" key="1">
    <source>
        <dbReference type="EMBL" id="MBY5958905.1"/>
    </source>
</evidence>
<protein>
    <recommendedName>
        <fullName evidence="3">Outer membrane protein beta-barrel domain-containing protein</fullName>
    </recommendedName>
</protein>
<evidence type="ECO:0008006" key="3">
    <source>
        <dbReference type="Google" id="ProtNLM"/>
    </source>
</evidence>
<dbReference type="RefSeq" id="WP_222580439.1">
    <property type="nucleotide sequence ID" value="NZ_JAHVHU010000010.1"/>
</dbReference>
<accession>A0A953L9J2</accession>
<reference evidence="1" key="1">
    <citation type="submission" date="2021-06" db="EMBL/GenBank/DDBJ databases">
        <title>44 bacteria genomes isolated from Dapeng, Shenzhen.</title>
        <authorList>
            <person name="Zheng W."/>
            <person name="Yu S."/>
            <person name="Huang Y."/>
        </authorList>
    </citation>
    <scope>NUCLEOTIDE SEQUENCE</scope>
    <source>
        <strain evidence="1">DP5N28-2</strain>
    </source>
</reference>
<dbReference type="Proteomes" id="UP000753961">
    <property type="component" value="Unassembled WGS sequence"/>
</dbReference>
<sequence length="223" mass="25908">MKNYKYINILSFIFIMAFTRTGLSQINLNSSFGSGIIIIDGVFDQYLPGFQIRSGLTVDGEIPLIQDLMWESGIEFWFGKSKFYQLERGSHEVSNGHYPLDKSQKLSHLFWNLEIPIRLRYNAFGFMGLIAGMNLSFLIDRKVYIPSIEKNTHMFFGQKFITTGEAGLFFPVNNRIRIDVKAYRTLDVRFYRSQYTDQNGKIQNGDGYNDYGFLVNMAYRLNK</sequence>
<comment type="caution">
    <text evidence="1">The sequence shown here is derived from an EMBL/GenBank/DDBJ whole genome shotgun (WGS) entry which is preliminary data.</text>
</comment>
<name>A0A953L9J2_9BACT</name>
<evidence type="ECO:0000313" key="2">
    <source>
        <dbReference type="Proteomes" id="UP000753961"/>
    </source>
</evidence>
<dbReference type="EMBL" id="JAHVHU010000010">
    <property type="protein sequence ID" value="MBY5958905.1"/>
    <property type="molecule type" value="Genomic_DNA"/>
</dbReference>
<keyword evidence="2" id="KW-1185">Reference proteome</keyword>
<organism evidence="1 2">
    <name type="scientific">Membranihabitans marinus</name>
    <dbReference type="NCBI Taxonomy" id="1227546"/>
    <lineage>
        <taxon>Bacteria</taxon>
        <taxon>Pseudomonadati</taxon>
        <taxon>Bacteroidota</taxon>
        <taxon>Saprospiria</taxon>
        <taxon>Saprospirales</taxon>
        <taxon>Saprospiraceae</taxon>
        <taxon>Membranihabitans</taxon>
    </lineage>
</organism>
<dbReference type="AlphaFoldDB" id="A0A953L9J2"/>
<gene>
    <name evidence="1" type="ORF">KUV50_12205</name>
</gene>
<proteinExistence type="predicted"/>